<feature type="region of interest" description="Disordered" evidence="1">
    <location>
        <begin position="452"/>
        <end position="501"/>
    </location>
</feature>
<dbReference type="GeneID" id="87822262"/>
<evidence type="ECO:0000259" key="2">
    <source>
        <dbReference type="Pfam" id="PF11001"/>
    </source>
</evidence>
<protein>
    <recommendedName>
        <fullName evidence="2">Subtelomeric hrmA-associated cluster protein AFUB-079030/YDR124W-like helical bundle domain-containing protein</fullName>
    </recommendedName>
</protein>
<feature type="region of interest" description="Disordered" evidence="1">
    <location>
        <begin position="425"/>
        <end position="444"/>
    </location>
</feature>
<sequence length="597" mass="67619">MVTVKSEHCVTCARPWNMGSTDGLSNSPRRSPPLTVSRALKEHCNIPFDAFFLATYTKDGTLTYFSGPSRMPEEQINQVFTRAKFLRFIRQASRRDGVSEGYEEECNGQIHPSMPNRASLDNHWTTGPGRRKRPRKAVSMRRQLDDEAAPVVTSIKKPLVIGDSKAVMDFYDRSFRWIQQTACKELGKAFVKLICPKKSAQYQYNKGEVTAPDWWPHWAHNNKLVRHKEPDHLLKEERIVLLKQILKLVVDPTIRPPSMRNLGPVSVAQLEVAAVESLAAFFRDPKKPKNDRKRPILKELFRVAKMEERYKRNEIDGTTQTMIDADDMIRMNDWFDFDEERASDEWDAAHREDMGIPADAIPLSPSISPVPQALAAQFQPSTGFQDLPHRPNVYGAPAMLPTDISAAEQYSYPTATMHLPNILTGLSHQPHEHHPHSPQQHDASRRSSLFMANNEFNTPPPSAMYPTTHWAQSPQSQGPTTPNLIAASTPDVPASSPAMSTSPIFAYPHSAIPMQHELSQQGHSQPPNDFSASSPVSMMHQQQVQPQYHPYQQQQQYQPHQHQQAHSPLQQQQQMYGQQPQHHQAVMFGAGNIQLSM</sequence>
<reference evidence="3" key="2">
    <citation type="submission" date="2023-05" db="EMBL/GenBank/DDBJ databases">
        <authorList>
            <consortium name="Lawrence Berkeley National Laboratory"/>
            <person name="Steindorff A."/>
            <person name="Hensen N."/>
            <person name="Bonometti L."/>
            <person name="Westerberg I."/>
            <person name="Brannstrom I.O."/>
            <person name="Guillou S."/>
            <person name="Cros-Aarteil S."/>
            <person name="Calhoun S."/>
            <person name="Haridas S."/>
            <person name="Kuo A."/>
            <person name="Mondo S."/>
            <person name="Pangilinan J."/>
            <person name="Riley R."/>
            <person name="Labutti K."/>
            <person name="Andreopoulos B."/>
            <person name="Lipzen A."/>
            <person name="Chen C."/>
            <person name="Yanf M."/>
            <person name="Daum C."/>
            <person name="Ng V."/>
            <person name="Clum A."/>
            <person name="Ohm R."/>
            <person name="Martin F."/>
            <person name="Silar P."/>
            <person name="Natvig D."/>
            <person name="Lalanne C."/>
            <person name="Gautier V."/>
            <person name="Ament-Velasquez S.L."/>
            <person name="Kruys A."/>
            <person name="Hutchinson M.I."/>
            <person name="Powell A.J."/>
            <person name="Barry K."/>
            <person name="Miller A.N."/>
            <person name="Grigoriev I.V."/>
            <person name="Debuchy R."/>
            <person name="Gladieux P."/>
            <person name="Thoren M.H."/>
            <person name="Johannesson H."/>
        </authorList>
    </citation>
    <scope>NUCLEOTIDE SEQUENCE</scope>
    <source>
        <strain evidence="3">CBS 141.50</strain>
    </source>
</reference>
<keyword evidence="4" id="KW-1185">Reference proteome</keyword>
<feature type="compositionally biased region" description="Low complexity" evidence="1">
    <location>
        <begin position="540"/>
        <end position="582"/>
    </location>
</feature>
<name>A0AAN6V7H6_9PEZI</name>
<feature type="region of interest" description="Disordered" evidence="1">
    <location>
        <begin position="100"/>
        <end position="135"/>
    </location>
</feature>
<evidence type="ECO:0000256" key="1">
    <source>
        <dbReference type="SAM" id="MobiDB-lite"/>
    </source>
</evidence>
<dbReference type="InterPro" id="IPR047092">
    <property type="entry name" value="AFUB_07903/YDR124W-like_hel"/>
</dbReference>
<dbReference type="Pfam" id="PF11001">
    <property type="entry name" value="AFUB_07903_YDR124W_hel"/>
    <property type="match status" value="1"/>
</dbReference>
<feature type="region of interest" description="Disordered" evidence="1">
    <location>
        <begin position="517"/>
        <end position="582"/>
    </location>
</feature>
<reference evidence="3" key="1">
    <citation type="journal article" date="2023" name="Mol. Phylogenet. Evol.">
        <title>Genome-scale phylogeny and comparative genomics of the fungal order Sordariales.</title>
        <authorList>
            <person name="Hensen N."/>
            <person name="Bonometti L."/>
            <person name="Westerberg I."/>
            <person name="Brannstrom I.O."/>
            <person name="Guillou S."/>
            <person name="Cros-Aarteil S."/>
            <person name="Calhoun S."/>
            <person name="Haridas S."/>
            <person name="Kuo A."/>
            <person name="Mondo S."/>
            <person name="Pangilinan J."/>
            <person name="Riley R."/>
            <person name="LaButti K."/>
            <person name="Andreopoulos B."/>
            <person name="Lipzen A."/>
            <person name="Chen C."/>
            <person name="Yan M."/>
            <person name="Daum C."/>
            <person name="Ng V."/>
            <person name="Clum A."/>
            <person name="Steindorff A."/>
            <person name="Ohm R.A."/>
            <person name="Martin F."/>
            <person name="Silar P."/>
            <person name="Natvig D.O."/>
            <person name="Lalanne C."/>
            <person name="Gautier V."/>
            <person name="Ament-Velasquez S.L."/>
            <person name="Kruys A."/>
            <person name="Hutchinson M.I."/>
            <person name="Powell A.J."/>
            <person name="Barry K."/>
            <person name="Miller A.N."/>
            <person name="Grigoriev I.V."/>
            <person name="Debuchy R."/>
            <person name="Gladieux P."/>
            <person name="Hiltunen Thoren M."/>
            <person name="Johannesson H."/>
        </authorList>
    </citation>
    <scope>NUCLEOTIDE SEQUENCE</scope>
    <source>
        <strain evidence="3">CBS 141.50</strain>
    </source>
</reference>
<proteinExistence type="predicted"/>
<dbReference type="EMBL" id="MU853562">
    <property type="protein sequence ID" value="KAK4146293.1"/>
    <property type="molecule type" value="Genomic_DNA"/>
</dbReference>
<feature type="compositionally biased region" description="Polar residues" evidence="1">
    <location>
        <begin position="469"/>
        <end position="483"/>
    </location>
</feature>
<dbReference type="RefSeq" id="XP_062639664.1">
    <property type="nucleotide sequence ID" value="XM_062785649.1"/>
</dbReference>
<dbReference type="PANTHER" id="PTHR36102:SF1">
    <property type="entry name" value="YDR124W-LIKE HELICAL BUNDLE DOMAIN-CONTAINING PROTEIN"/>
    <property type="match status" value="1"/>
</dbReference>
<feature type="domain" description="Subtelomeric hrmA-associated cluster protein AFUB-079030/YDR124W-like helical bundle" evidence="2">
    <location>
        <begin position="161"/>
        <end position="306"/>
    </location>
</feature>
<dbReference type="InterPro" id="IPR021264">
    <property type="entry name" value="AFUB_079030/YDR124W-like"/>
</dbReference>
<gene>
    <name evidence="3" type="ORF">C8A04DRAFT_9838</name>
</gene>
<organism evidence="3 4">
    <name type="scientific">Dichotomopilus funicola</name>
    <dbReference type="NCBI Taxonomy" id="1934379"/>
    <lineage>
        <taxon>Eukaryota</taxon>
        <taxon>Fungi</taxon>
        <taxon>Dikarya</taxon>
        <taxon>Ascomycota</taxon>
        <taxon>Pezizomycotina</taxon>
        <taxon>Sordariomycetes</taxon>
        <taxon>Sordariomycetidae</taxon>
        <taxon>Sordariales</taxon>
        <taxon>Chaetomiaceae</taxon>
        <taxon>Dichotomopilus</taxon>
    </lineage>
</organism>
<evidence type="ECO:0000313" key="3">
    <source>
        <dbReference type="EMBL" id="KAK4146293.1"/>
    </source>
</evidence>
<feature type="compositionally biased region" description="Polar residues" evidence="1">
    <location>
        <begin position="517"/>
        <end position="536"/>
    </location>
</feature>
<dbReference type="PANTHER" id="PTHR36102">
    <property type="entry name" value="CHROMOSOME 10, WHOLE GENOME SHOTGUN SEQUENCE"/>
    <property type="match status" value="1"/>
</dbReference>
<evidence type="ECO:0000313" key="4">
    <source>
        <dbReference type="Proteomes" id="UP001302676"/>
    </source>
</evidence>
<dbReference type="Proteomes" id="UP001302676">
    <property type="component" value="Unassembled WGS sequence"/>
</dbReference>
<accession>A0AAN6V7H6</accession>
<dbReference type="AlphaFoldDB" id="A0AAN6V7H6"/>
<comment type="caution">
    <text evidence="3">The sequence shown here is derived from an EMBL/GenBank/DDBJ whole genome shotgun (WGS) entry which is preliminary data.</text>
</comment>